<organism evidence="1">
    <name type="scientific">Myoviridae sp. ctTK08</name>
    <dbReference type="NCBI Taxonomy" id="2826656"/>
    <lineage>
        <taxon>Viruses</taxon>
        <taxon>Duplodnaviria</taxon>
        <taxon>Heunggongvirae</taxon>
        <taxon>Uroviricota</taxon>
        <taxon>Caudoviricetes</taxon>
    </lineage>
</organism>
<protein>
    <submittedName>
        <fullName evidence="1">Uncharacterized protein</fullName>
    </submittedName>
</protein>
<sequence>MFSFFTVKAKNTKEKVLLEIDELEKVLKLSKKLTNKQIGRLAKYLRKHPPAERYNLIYADIQQALATDETIPNDFNVKSIQVEMRIADFRAGEMVSREKSKKAGITHVSIIFTPDMEYCETAQKYRKKYDGKVVKLRDAPIFPLITCYGCNNCTRFVHVKRLVRGIDY</sequence>
<dbReference type="EMBL" id="BK015751">
    <property type="protein sequence ID" value="DAE23291.1"/>
    <property type="molecule type" value="Genomic_DNA"/>
</dbReference>
<accession>A0A8S5QWQ4</accession>
<proteinExistence type="predicted"/>
<evidence type="ECO:0000313" key="1">
    <source>
        <dbReference type="EMBL" id="DAE23291.1"/>
    </source>
</evidence>
<name>A0A8S5QWQ4_9CAUD</name>
<reference evidence="1" key="1">
    <citation type="journal article" date="2021" name="Proc. Natl. Acad. Sci. U.S.A.">
        <title>A Catalog of Tens of Thousands of Viruses from Human Metagenomes Reveals Hidden Associations with Chronic Diseases.</title>
        <authorList>
            <person name="Tisza M.J."/>
            <person name="Buck C.B."/>
        </authorList>
    </citation>
    <scope>NUCLEOTIDE SEQUENCE</scope>
    <source>
        <strain evidence="1">CtTK08</strain>
    </source>
</reference>